<dbReference type="NCBIfam" id="TIGR01216">
    <property type="entry name" value="ATP_synt_epsi"/>
    <property type="match status" value="1"/>
</dbReference>
<dbReference type="PANTHER" id="PTHR13822:SF10">
    <property type="entry name" value="ATP SYNTHASE EPSILON CHAIN, CHLOROPLASTIC"/>
    <property type="match status" value="1"/>
</dbReference>
<dbReference type="EMBL" id="RJVG01000002">
    <property type="protein sequence ID" value="ROR30683.1"/>
    <property type="molecule type" value="Genomic_DNA"/>
</dbReference>
<evidence type="ECO:0000313" key="16">
    <source>
        <dbReference type="Proteomes" id="UP000273083"/>
    </source>
</evidence>
<dbReference type="PANTHER" id="PTHR13822">
    <property type="entry name" value="ATP SYNTHASE DELTA/EPSILON CHAIN"/>
    <property type="match status" value="1"/>
</dbReference>
<comment type="subunit">
    <text evidence="11 12">F-type ATPases have 2 components, CF(1) - the catalytic core - and CF(0) - the membrane proton channel. CF(1) has five subunits: alpha(3), beta(3), gamma(1), delta(1), epsilon(1). CF(0) has three main subunits: a, b and c.</text>
</comment>
<evidence type="ECO:0000256" key="11">
    <source>
        <dbReference type="HAMAP-Rule" id="MF_00530"/>
    </source>
</evidence>
<dbReference type="HAMAP" id="MF_00530">
    <property type="entry name" value="ATP_synth_epsil_bac"/>
    <property type="match status" value="1"/>
</dbReference>
<evidence type="ECO:0000256" key="12">
    <source>
        <dbReference type="RuleBase" id="RU003656"/>
    </source>
</evidence>
<dbReference type="CDD" id="cd12152">
    <property type="entry name" value="F1-ATPase_delta"/>
    <property type="match status" value="1"/>
</dbReference>
<keyword evidence="9 11" id="KW-0139">CF(1)</keyword>
<keyword evidence="5 11" id="KW-1003">Cell membrane</keyword>
<proteinExistence type="inferred from homology"/>
<evidence type="ECO:0000256" key="6">
    <source>
        <dbReference type="ARBA" id="ARBA00022781"/>
    </source>
</evidence>
<dbReference type="InterPro" id="IPR020546">
    <property type="entry name" value="ATP_synth_F1_dsu/esu_N"/>
</dbReference>
<keyword evidence="10 11" id="KW-0066">ATP synthesis</keyword>
<dbReference type="InterPro" id="IPR001469">
    <property type="entry name" value="ATP_synth_F1_dsu/esu"/>
</dbReference>
<dbReference type="InterPro" id="IPR036794">
    <property type="entry name" value="ATP_F1_dsu/esu_C_sf"/>
</dbReference>
<dbReference type="Gene3D" id="1.20.5.440">
    <property type="entry name" value="ATP synthase delta/epsilon subunit, C-terminal domain"/>
    <property type="match status" value="1"/>
</dbReference>
<gene>
    <name evidence="11" type="primary">atpC</name>
    <name evidence="15" type="ORF">EDD66_102338</name>
</gene>
<keyword evidence="8 11" id="KW-0472">Membrane</keyword>
<dbReference type="GO" id="GO:0005886">
    <property type="term" value="C:plasma membrane"/>
    <property type="evidence" value="ECO:0007669"/>
    <property type="project" value="UniProtKB-SubCell"/>
</dbReference>
<dbReference type="Gene3D" id="2.60.15.10">
    <property type="entry name" value="F0F1 ATP synthase delta/epsilon subunit, N-terminal"/>
    <property type="match status" value="1"/>
</dbReference>
<dbReference type="GO" id="GO:0045259">
    <property type="term" value="C:proton-transporting ATP synthase complex"/>
    <property type="evidence" value="ECO:0007669"/>
    <property type="project" value="UniProtKB-KW"/>
</dbReference>
<keyword evidence="4 11" id="KW-0813">Transport</keyword>
<dbReference type="AlphaFoldDB" id="A0A3N1XVQ1"/>
<dbReference type="Pfam" id="PF00401">
    <property type="entry name" value="ATP-synt_DE"/>
    <property type="match status" value="1"/>
</dbReference>
<dbReference type="RefSeq" id="WP_123608369.1">
    <property type="nucleotide sequence ID" value="NZ_RJVG01000002.1"/>
</dbReference>
<evidence type="ECO:0000256" key="1">
    <source>
        <dbReference type="ARBA" id="ARBA00003543"/>
    </source>
</evidence>
<evidence type="ECO:0000256" key="3">
    <source>
        <dbReference type="ARBA" id="ARBA00005712"/>
    </source>
</evidence>
<dbReference type="OrthoDB" id="9804110at2"/>
<dbReference type="InterPro" id="IPR036771">
    <property type="entry name" value="ATPsynth_dsu/esu_N"/>
</dbReference>
<dbReference type="InterPro" id="IPR020547">
    <property type="entry name" value="ATP_synth_F1_esu_C"/>
</dbReference>
<evidence type="ECO:0000259" key="13">
    <source>
        <dbReference type="Pfam" id="PF00401"/>
    </source>
</evidence>
<feature type="domain" description="ATP synthase F1 complex delta/epsilon subunit N-terminal" evidence="14">
    <location>
        <begin position="5"/>
        <end position="82"/>
    </location>
</feature>
<accession>A0A3N1XVQ1</accession>
<comment type="caution">
    <text evidence="15">The sequence shown here is derived from an EMBL/GenBank/DDBJ whole genome shotgun (WGS) entry which is preliminary data.</text>
</comment>
<evidence type="ECO:0000256" key="2">
    <source>
        <dbReference type="ARBA" id="ARBA00004202"/>
    </source>
</evidence>
<comment type="similarity">
    <text evidence="3 11 12">Belongs to the ATPase epsilon chain family.</text>
</comment>
<evidence type="ECO:0000256" key="5">
    <source>
        <dbReference type="ARBA" id="ARBA00022475"/>
    </source>
</evidence>
<name>A0A3N1XVQ1_9FIRM</name>
<sequence length="135" mass="15408">MSKTFQLKIVASDHLFYEGKCEMLVFPGIDGEHGILASHQPMVTCLSAGELRFQIDGEWHYAAVSDGFVEITPTFVVLLADTVEKPEEIDVNRANEAKLRAEERLRQKQSIMEYYHTQAALNRAMNRLKITKRHS</sequence>
<evidence type="ECO:0000313" key="15">
    <source>
        <dbReference type="EMBL" id="ROR30683.1"/>
    </source>
</evidence>
<evidence type="ECO:0000256" key="4">
    <source>
        <dbReference type="ARBA" id="ARBA00022448"/>
    </source>
</evidence>
<evidence type="ECO:0000256" key="10">
    <source>
        <dbReference type="ARBA" id="ARBA00023310"/>
    </source>
</evidence>
<reference evidence="15 16" key="1">
    <citation type="submission" date="2018-11" db="EMBL/GenBank/DDBJ databases">
        <title>Genomic Encyclopedia of Type Strains, Phase IV (KMG-IV): sequencing the most valuable type-strain genomes for metagenomic binning, comparative biology and taxonomic classification.</title>
        <authorList>
            <person name="Goeker M."/>
        </authorList>
    </citation>
    <scope>NUCLEOTIDE SEQUENCE [LARGE SCALE GENOMIC DNA]</scope>
    <source>
        <strain evidence="15 16">DSM 26537</strain>
    </source>
</reference>
<dbReference type="Proteomes" id="UP000273083">
    <property type="component" value="Unassembled WGS sequence"/>
</dbReference>
<feature type="domain" description="ATP synthase epsilon subunit C-terminal" evidence="13">
    <location>
        <begin position="87"/>
        <end position="131"/>
    </location>
</feature>
<keyword evidence="7 11" id="KW-0406">Ion transport</keyword>
<evidence type="ECO:0000256" key="7">
    <source>
        <dbReference type="ARBA" id="ARBA00023065"/>
    </source>
</evidence>
<dbReference type="GO" id="GO:0005524">
    <property type="term" value="F:ATP binding"/>
    <property type="evidence" value="ECO:0007669"/>
    <property type="project" value="UniProtKB-UniRule"/>
</dbReference>
<evidence type="ECO:0000256" key="9">
    <source>
        <dbReference type="ARBA" id="ARBA00023196"/>
    </source>
</evidence>
<keyword evidence="16" id="KW-1185">Reference proteome</keyword>
<protein>
    <recommendedName>
        <fullName evidence="11">ATP synthase epsilon chain</fullName>
    </recommendedName>
    <alternativeName>
        <fullName evidence="11">ATP synthase F1 sector epsilon subunit</fullName>
    </alternativeName>
    <alternativeName>
        <fullName evidence="11">F-ATPase epsilon subunit</fullName>
    </alternativeName>
</protein>
<dbReference type="GO" id="GO:0046933">
    <property type="term" value="F:proton-transporting ATP synthase activity, rotational mechanism"/>
    <property type="evidence" value="ECO:0007669"/>
    <property type="project" value="UniProtKB-UniRule"/>
</dbReference>
<dbReference type="SUPFAM" id="SSF51344">
    <property type="entry name" value="Epsilon subunit of F1F0-ATP synthase N-terminal domain"/>
    <property type="match status" value="1"/>
</dbReference>
<keyword evidence="6 11" id="KW-0375">Hydrogen ion transport</keyword>
<dbReference type="SUPFAM" id="SSF46604">
    <property type="entry name" value="Epsilon subunit of F1F0-ATP synthase C-terminal domain"/>
    <property type="match status" value="1"/>
</dbReference>
<evidence type="ECO:0000259" key="14">
    <source>
        <dbReference type="Pfam" id="PF02823"/>
    </source>
</evidence>
<evidence type="ECO:0000256" key="8">
    <source>
        <dbReference type="ARBA" id="ARBA00023136"/>
    </source>
</evidence>
<organism evidence="15 16">
    <name type="scientific">Mobilisporobacter senegalensis</name>
    <dbReference type="NCBI Taxonomy" id="1329262"/>
    <lineage>
        <taxon>Bacteria</taxon>
        <taxon>Bacillati</taxon>
        <taxon>Bacillota</taxon>
        <taxon>Clostridia</taxon>
        <taxon>Lachnospirales</taxon>
        <taxon>Lachnospiraceae</taxon>
        <taxon>Mobilisporobacter</taxon>
    </lineage>
</organism>
<comment type="subcellular location">
    <subcellularLocation>
        <location evidence="2 11">Cell membrane</location>
        <topology evidence="2 11">Peripheral membrane protein</topology>
    </subcellularLocation>
</comment>
<dbReference type="Pfam" id="PF02823">
    <property type="entry name" value="ATP-synt_DE_N"/>
    <property type="match status" value="1"/>
</dbReference>
<dbReference type="FunFam" id="1.20.5.440:FF:000001">
    <property type="entry name" value="ATP synthase epsilon chain"/>
    <property type="match status" value="1"/>
</dbReference>
<comment type="function">
    <text evidence="1 11">Produces ATP from ADP in the presence of a proton gradient across the membrane.</text>
</comment>